<proteinExistence type="predicted"/>
<sequence>MERASLWCPRNLLGPLVRPTIGHEIYRLLRHVLFQETLPRQIFQDFLAPVGTALPIPVKIVPVPPVFYENVYNSFDCEPLSQHPVLFFLNNSFFVIVVVAVVAVVSAVSVTLL</sequence>
<dbReference type="EMBL" id="SOZJ01000006">
    <property type="protein sequence ID" value="TGJ65084.1"/>
    <property type="molecule type" value="Genomic_DNA"/>
</dbReference>
<name>A0A7C8KI25_ORBOL</name>
<accession>A0A7C8KI25</accession>
<dbReference type="AlphaFoldDB" id="A0A7C8KI25"/>
<evidence type="ECO:0000313" key="1">
    <source>
        <dbReference type="EMBL" id="TGJ65084.1"/>
    </source>
</evidence>
<dbReference type="Proteomes" id="UP000297595">
    <property type="component" value="Unassembled WGS sequence"/>
</dbReference>
<protein>
    <submittedName>
        <fullName evidence="1">Uncharacterized protein</fullName>
    </submittedName>
</protein>
<organism evidence="1 2">
    <name type="scientific">Orbilia oligospora</name>
    <name type="common">Nematode-trapping fungus</name>
    <name type="synonym">Arthrobotrys oligospora</name>
    <dbReference type="NCBI Taxonomy" id="2813651"/>
    <lineage>
        <taxon>Eukaryota</taxon>
        <taxon>Fungi</taxon>
        <taxon>Dikarya</taxon>
        <taxon>Ascomycota</taxon>
        <taxon>Pezizomycotina</taxon>
        <taxon>Orbiliomycetes</taxon>
        <taxon>Orbiliales</taxon>
        <taxon>Orbiliaceae</taxon>
        <taxon>Orbilia</taxon>
    </lineage>
</organism>
<evidence type="ECO:0000313" key="2">
    <source>
        <dbReference type="Proteomes" id="UP000297595"/>
    </source>
</evidence>
<reference evidence="1 2" key="1">
    <citation type="submission" date="2019-03" db="EMBL/GenBank/DDBJ databases">
        <title>Nematode-trapping fungi genome.</title>
        <authorList>
            <person name="Vidal-Diez De Ulzurrun G."/>
        </authorList>
    </citation>
    <scope>NUCLEOTIDE SEQUENCE [LARGE SCALE GENOMIC DNA]</scope>
    <source>
        <strain evidence="1 2">TWF154</strain>
    </source>
</reference>
<comment type="caution">
    <text evidence="1">The sequence shown here is derived from an EMBL/GenBank/DDBJ whole genome shotgun (WGS) entry which is preliminary data.</text>
</comment>
<gene>
    <name evidence="1" type="ORF">EYR41_009084</name>
</gene>